<dbReference type="EMBL" id="FXTY01000001">
    <property type="protein sequence ID" value="SMP04696.1"/>
    <property type="molecule type" value="Genomic_DNA"/>
</dbReference>
<proteinExistence type="predicted"/>
<dbReference type="Gene3D" id="3.40.50.150">
    <property type="entry name" value="Vaccinia Virus protein VP39"/>
    <property type="match status" value="1"/>
</dbReference>
<dbReference type="PANTHER" id="PTHR39963">
    <property type="entry name" value="SLL0983 PROTEIN"/>
    <property type="match status" value="1"/>
</dbReference>
<keyword evidence="3" id="KW-1185">Reference proteome</keyword>
<feature type="domain" description="MnmC-like methyltransferase" evidence="1">
    <location>
        <begin position="114"/>
        <end position="222"/>
    </location>
</feature>
<dbReference type="Pfam" id="PF05430">
    <property type="entry name" value="Methyltransf_30"/>
    <property type="match status" value="1"/>
</dbReference>
<evidence type="ECO:0000313" key="2">
    <source>
        <dbReference type="EMBL" id="SMP04696.1"/>
    </source>
</evidence>
<reference evidence="2 3" key="1">
    <citation type="submission" date="2017-05" db="EMBL/GenBank/DDBJ databases">
        <authorList>
            <person name="Varghese N."/>
            <person name="Submissions S."/>
        </authorList>
    </citation>
    <scope>NUCLEOTIDE SEQUENCE [LARGE SCALE GENOMIC DNA]</scope>
    <source>
        <strain evidence="2 3">DSM 29734</strain>
    </source>
</reference>
<keyword evidence="2" id="KW-0808">Transferase</keyword>
<dbReference type="GO" id="GO:0008168">
    <property type="term" value="F:methyltransferase activity"/>
    <property type="evidence" value="ECO:0007669"/>
    <property type="project" value="UniProtKB-KW"/>
</dbReference>
<dbReference type="Proteomes" id="UP001157961">
    <property type="component" value="Unassembled WGS sequence"/>
</dbReference>
<dbReference type="InterPro" id="IPR008471">
    <property type="entry name" value="MnmC-like_methylTransf"/>
</dbReference>
<dbReference type="SUPFAM" id="SSF53335">
    <property type="entry name" value="S-adenosyl-L-methionine-dependent methyltransferases"/>
    <property type="match status" value="1"/>
</dbReference>
<protein>
    <submittedName>
        <fullName evidence="2">tRNA U34 5-methylaminomethyl-2-thiouridine-forming methyltransferase MnmC</fullName>
    </submittedName>
</protein>
<comment type="caution">
    <text evidence="2">The sequence shown here is derived from an EMBL/GenBank/DDBJ whole genome shotgun (WGS) entry which is preliminary data.</text>
</comment>
<evidence type="ECO:0000313" key="3">
    <source>
        <dbReference type="Proteomes" id="UP001157961"/>
    </source>
</evidence>
<dbReference type="GO" id="GO:0032259">
    <property type="term" value="P:methylation"/>
    <property type="evidence" value="ECO:0007669"/>
    <property type="project" value="UniProtKB-KW"/>
</dbReference>
<dbReference type="InterPro" id="IPR047785">
    <property type="entry name" value="tRNA_MNMC2"/>
</dbReference>
<sequence>MSDQHADLDWRDNAIPVSTRFDDPYFSLDNGLAETRHVFLDGNQLPTRFAPGFHIAELGFGTGLNLLTAWKAWHESGQTAPLSFTTFEAFPMSADEMQKALAAFPELSEYATRLVTAYAEDQTLTTLDGIHAHVVIGDARQTLTAQSFEADAWFLDGFSPAKNPQLWDTDLMAQVGAHTKSGGTAATYTAAGFVRRNLEAAGFTVTRTPGFGRKRHMTQCEKPAA</sequence>
<evidence type="ECO:0000259" key="1">
    <source>
        <dbReference type="Pfam" id="PF05430"/>
    </source>
</evidence>
<keyword evidence="2" id="KW-0489">Methyltransferase</keyword>
<dbReference type="RefSeq" id="WP_283424329.1">
    <property type="nucleotide sequence ID" value="NZ_FXTY01000001.1"/>
</dbReference>
<name>A0ABY1NBB2_9RHOB</name>
<accession>A0ABY1NBB2</accession>
<dbReference type="NCBIfam" id="NF033855">
    <property type="entry name" value="tRNA_MNMC2"/>
    <property type="match status" value="1"/>
</dbReference>
<dbReference type="PANTHER" id="PTHR39963:SF1">
    <property type="entry name" value="MNMC-LIKE METHYLTRANSFERASE DOMAIN-CONTAINING PROTEIN"/>
    <property type="match status" value="1"/>
</dbReference>
<dbReference type="InterPro" id="IPR029063">
    <property type="entry name" value="SAM-dependent_MTases_sf"/>
</dbReference>
<gene>
    <name evidence="2" type="ORF">SAMN06265373_101474</name>
</gene>
<organism evidence="2 3">
    <name type="scientific">Shimia sagamensis</name>
    <dbReference type="NCBI Taxonomy" id="1566352"/>
    <lineage>
        <taxon>Bacteria</taxon>
        <taxon>Pseudomonadati</taxon>
        <taxon>Pseudomonadota</taxon>
        <taxon>Alphaproteobacteria</taxon>
        <taxon>Rhodobacterales</taxon>
        <taxon>Roseobacteraceae</taxon>
    </lineage>
</organism>